<name>A0A0V1BGC5_TRISP</name>
<keyword evidence="3" id="KW-1185">Reference proteome</keyword>
<comment type="caution">
    <text evidence="2">The sequence shown here is derived from an EMBL/GenBank/DDBJ whole genome shotgun (WGS) entry which is preliminary data.</text>
</comment>
<feature type="region of interest" description="Disordered" evidence="1">
    <location>
        <begin position="86"/>
        <end position="118"/>
    </location>
</feature>
<evidence type="ECO:0000313" key="3">
    <source>
        <dbReference type="Proteomes" id="UP000054776"/>
    </source>
</evidence>
<sequence length="215" mass="24622">MRECVNNNELSSSFSNLAKCRLKINILKKNTLQDINTVVKIVDISSKIATLKSSRHGLLDFLQCTLVFLIDGQNLLEKYIMSSPPKNMSKIKNMKSTRKKNNKKKKAEKKPPEKDEKQFPVFTSACDEKYNLDTGPIDLNYLNMSKLLHAHAVYNTTPSSVLSSSERLKKVEEHFQLYESFIVDNFKELPLPSMLNSFTKSIVIHLHLDGLKCER</sequence>
<evidence type="ECO:0000256" key="1">
    <source>
        <dbReference type="SAM" id="MobiDB-lite"/>
    </source>
</evidence>
<gene>
    <name evidence="2" type="ORF">T01_8909</name>
</gene>
<dbReference type="OrthoDB" id="5919907at2759"/>
<dbReference type="Proteomes" id="UP000054776">
    <property type="component" value="Unassembled WGS sequence"/>
</dbReference>
<feature type="non-terminal residue" evidence="2">
    <location>
        <position position="215"/>
    </location>
</feature>
<accession>A0A0V1BGC5</accession>
<evidence type="ECO:0000313" key="2">
    <source>
        <dbReference type="EMBL" id="KRY36155.1"/>
    </source>
</evidence>
<feature type="compositionally biased region" description="Basic and acidic residues" evidence="1">
    <location>
        <begin position="109"/>
        <end position="118"/>
    </location>
</feature>
<dbReference type="InParanoid" id="A0A0V1BGC5"/>
<proteinExistence type="predicted"/>
<protein>
    <submittedName>
        <fullName evidence="2">Uncharacterized protein</fullName>
    </submittedName>
</protein>
<reference evidence="2 3" key="1">
    <citation type="submission" date="2015-01" db="EMBL/GenBank/DDBJ databases">
        <title>Evolution of Trichinella species and genotypes.</title>
        <authorList>
            <person name="Korhonen P.K."/>
            <person name="Edoardo P."/>
            <person name="Giuseppe L.R."/>
            <person name="Gasser R.B."/>
        </authorList>
    </citation>
    <scope>NUCLEOTIDE SEQUENCE [LARGE SCALE GENOMIC DNA]</scope>
    <source>
        <strain evidence="2">ISS3</strain>
    </source>
</reference>
<organism evidence="2 3">
    <name type="scientific">Trichinella spiralis</name>
    <name type="common">Trichina worm</name>
    <dbReference type="NCBI Taxonomy" id="6334"/>
    <lineage>
        <taxon>Eukaryota</taxon>
        <taxon>Metazoa</taxon>
        <taxon>Ecdysozoa</taxon>
        <taxon>Nematoda</taxon>
        <taxon>Enoplea</taxon>
        <taxon>Dorylaimia</taxon>
        <taxon>Trichinellida</taxon>
        <taxon>Trichinellidae</taxon>
        <taxon>Trichinella</taxon>
    </lineage>
</organism>
<dbReference type="AlphaFoldDB" id="A0A0V1BGC5"/>
<feature type="compositionally biased region" description="Basic residues" evidence="1">
    <location>
        <begin position="92"/>
        <end position="108"/>
    </location>
</feature>
<dbReference type="EMBL" id="JYDH01000045">
    <property type="protein sequence ID" value="KRY36155.1"/>
    <property type="molecule type" value="Genomic_DNA"/>
</dbReference>